<reference evidence="2" key="1">
    <citation type="submission" date="2020-04" db="EMBL/GenBank/DDBJ databases">
        <title>Draft genome resource of the tomato pathogen Pseudocercospora fuligena.</title>
        <authorList>
            <person name="Zaccaron A."/>
        </authorList>
    </citation>
    <scope>NUCLEOTIDE SEQUENCE</scope>
    <source>
        <strain evidence="2">PF001</strain>
    </source>
</reference>
<feature type="region of interest" description="Disordered" evidence="1">
    <location>
        <begin position="1"/>
        <end position="182"/>
    </location>
</feature>
<evidence type="ECO:0000256" key="1">
    <source>
        <dbReference type="SAM" id="MobiDB-lite"/>
    </source>
</evidence>
<dbReference type="Proteomes" id="UP000660729">
    <property type="component" value="Unassembled WGS sequence"/>
</dbReference>
<protein>
    <submittedName>
        <fullName evidence="2">Uncharacterized protein</fullName>
    </submittedName>
</protein>
<organism evidence="2 3">
    <name type="scientific">Pseudocercospora fuligena</name>
    <dbReference type="NCBI Taxonomy" id="685502"/>
    <lineage>
        <taxon>Eukaryota</taxon>
        <taxon>Fungi</taxon>
        <taxon>Dikarya</taxon>
        <taxon>Ascomycota</taxon>
        <taxon>Pezizomycotina</taxon>
        <taxon>Dothideomycetes</taxon>
        <taxon>Dothideomycetidae</taxon>
        <taxon>Mycosphaerellales</taxon>
        <taxon>Mycosphaerellaceae</taxon>
        <taxon>Pseudocercospora</taxon>
    </lineage>
</organism>
<proteinExistence type="predicted"/>
<feature type="compositionally biased region" description="Basic and acidic residues" evidence="1">
    <location>
        <begin position="1"/>
        <end position="10"/>
    </location>
</feature>
<feature type="compositionally biased region" description="Basic and acidic residues" evidence="1">
    <location>
        <begin position="150"/>
        <end position="182"/>
    </location>
</feature>
<evidence type="ECO:0000313" key="3">
    <source>
        <dbReference type="Proteomes" id="UP000660729"/>
    </source>
</evidence>
<dbReference type="OrthoDB" id="3260716at2759"/>
<accession>A0A8H6VN75</accession>
<gene>
    <name evidence="2" type="ORF">HII31_04387</name>
</gene>
<dbReference type="EMBL" id="JABCIY010000062">
    <property type="protein sequence ID" value="KAF7194354.1"/>
    <property type="molecule type" value="Genomic_DNA"/>
</dbReference>
<feature type="compositionally biased region" description="Polar residues" evidence="1">
    <location>
        <begin position="59"/>
        <end position="78"/>
    </location>
</feature>
<evidence type="ECO:0000313" key="2">
    <source>
        <dbReference type="EMBL" id="KAF7194354.1"/>
    </source>
</evidence>
<sequence>MSGEVNRSEGNKGQFSSAIPGQDTVEIQGNDKHQPGKLVGNDALPTFQAETLPAGTAPASRTFQPNPTDSVPPAQQNIGEGEQASAADTLGGATSGDVHTGLGHPGAGQSSKELHDGSKTRTGGVEGVGASGVKQSTIDPHDPQFANQRAADKDEAVIGRGDKADAQDREPVSAEQVASERK</sequence>
<keyword evidence="3" id="KW-1185">Reference proteome</keyword>
<name>A0A8H6VN75_9PEZI</name>
<comment type="caution">
    <text evidence="2">The sequence shown here is derived from an EMBL/GenBank/DDBJ whole genome shotgun (WGS) entry which is preliminary data.</text>
</comment>
<dbReference type="AlphaFoldDB" id="A0A8H6VN75"/>